<dbReference type="Pfam" id="PF20148">
    <property type="entry name" value="DUF6531"/>
    <property type="match status" value="1"/>
</dbReference>
<dbReference type="NCBIfam" id="TIGR03696">
    <property type="entry name" value="Rhs_assc_core"/>
    <property type="match status" value="1"/>
</dbReference>
<evidence type="ECO:0000256" key="1">
    <source>
        <dbReference type="SAM" id="MobiDB-lite"/>
    </source>
</evidence>
<evidence type="ECO:0000313" key="4">
    <source>
        <dbReference type="Proteomes" id="UP001606301"/>
    </source>
</evidence>
<keyword evidence="4" id="KW-1185">Reference proteome</keyword>
<dbReference type="PANTHER" id="PTHR32305">
    <property type="match status" value="1"/>
</dbReference>
<dbReference type="Proteomes" id="UP001606301">
    <property type="component" value="Unassembled WGS sequence"/>
</dbReference>
<evidence type="ECO:0000259" key="2">
    <source>
        <dbReference type="Pfam" id="PF20148"/>
    </source>
</evidence>
<evidence type="ECO:0000313" key="3">
    <source>
        <dbReference type="EMBL" id="MFG6443316.1"/>
    </source>
</evidence>
<feature type="region of interest" description="Disordered" evidence="1">
    <location>
        <begin position="1286"/>
        <end position="1307"/>
    </location>
</feature>
<dbReference type="InterPro" id="IPR045351">
    <property type="entry name" value="DUF6531"/>
</dbReference>
<protein>
    <submittedName>
        <fullName evidence="3">RHS repeat-associated core domain-containing protein</fullName>
    </submittedName>
</protein>
<comment type="caution">
    <text evidence="3">The sequence shown here is derived from an EMBL/GenBank/DDBJ whole genome shotgun (WGS) entry which is preliminary data.</text>
</comment>
<dbReference type="RefSeq" id="WP_394401748.1">
    <property type="nucleotide sequence ID" value="NZ_JBIGHW010000019.1"/>
</dbReference>
<dbReference type="InterPro" id="IPR050708">
    <property type="entry name" value="T6SS_VgrG/RHS"/>
</dbReference>
<dbReference type="PANTHER" id="PTHR32305:SF15">
    <property type="entry name" value="PROTEIN RHSA-RELATED"/>
    <property type="match status" value="1"/>
</dbReference>
<dbReference type="InterPro" id="IPR006530">
    <property type="entry name" value="YD"/>
</dbReference>
<organism evidence="3 4">
    <name type="scientific">Pelomonas margarita</name>
    <dbReference type="NCBI Taxonomy" id="3299031"/>
    <lineage>
        <taxon>Bacteria</taxon>
        <taxon>Pseudomonadati</taxon>
        <taxon>Pseudomonadota</taxon>
        <taxon>Betaproteobacteria</taxon>
        <taxon>Burkholderiales</taxon>
        <taxon>Sphaerotilaceae</taxon>
        <taxon>Roseateles</taxon>
    </lineage>
</organism>
<feature type="domain" description="DUF6531" evidence="2">
    <location>
        <begin position="2"/>
        <end position="67"/>
    </location>
</feature>
<dbReference type="InterPro" id="IPR031325">
    <property type="entry name" value="RHS_repeat"/>
</dbReference>
<sequence>MLASGNKVEFEVDLVLSGYYPLLMERTYNRNSSDRGLFGERWFTAYDRKIIFGTDSVRMLRSDGSEFRLTYQSSSDSWLLAPETEPRAQLRLTRAGSNFRFVDSGGNIEIYASGGSLLSATDANGIGWTLTYDNPGHVVGEGINPTLRRVTHTNGRSLTFTIGAAGSSAVLTQLVDPSNRSINYGYDSAGRLTTVTYPPTVRLASPNANAVSDVITYHWGDNGTSQYMGKSFNGVRYSSFAYDGQNRAILSEHANGADRHTFSYNADGSTTVTRPSGRTTRHWFNTDSQPTRIEAAGTSTCPFAQTQFDRPNPQVVTTTLPSGLVMESTLDAEGYVVQEVRGKGRPLAQTTTYTWGGSPKRLLQITAPLSTTMIAYNDPKGRETSRTVTANGAASTGPLTTTTSYTDHPNGMPATVVVDGPVAGTGDAVTYSYNTSGDLVSVSNSIGTTTFGDFTANGLPTHITDPNGVVTQLSYDGRDRIYSSTTAGLTSRFAYDVLGQLMATASPAGVEVNRNFDAARRPTGVMMFDSYTASINGDARPAESYVLNTLDASGAVTKSQTVNTRYRRTNCYPPSCYGAPFTVDRTVATETNIDRDSEGRMHAVRGAYGQQTIIRRDAEGQVESIEETIDGTDTPLITRYGYDDLRRLSTVTDPKGGITTYGYNAADEVVSITDPKGTVAVYDKDGLGFVRSITSPDTGVTSFSYRSDGLLQSSTAADGTTIARSYRADGRLEYLSASRGGQTVTRTYAYDNCAYGKGRVCSVNESSGETLSYGYTAWGALATQTANVQGQSFTTTWTYDGAGQLASLTYPSGLSLSYTWAEGRPRKIVAQTSTGATQTLKDYITYLPFGPESSPVAREYDIDGRLRRIHEVDIAYNKRNLITSIGGLGFSGLAYDELGQLTSATDAGGNSAFSLNDANGNRTGAAYAPGGSTSYNVSSINNRLLSVTAGSSTRTFAYDAAGNLTQDQRAGVTDCHRYDAFARLAQFERYGANVSCVSPGMSPGTQASYVFNGLNQRSYKQVGGTGTRFVYAPSGELLYEIDTTGKQRHYIWFEGRLIALNTNATSHANTYFVKTDHLARPYKIINASNATVWSATLRVFDRVAQPGDSIGGFNLGFPGQYYDSESGLWQNWHRTYDASVGRYTQSDPIGLEGGINTYAYVGGNPLSSIDPMGLADLNLFSPSERISSFANAWSVKGVYTVAAHGNPYLVMNGNTAMSASQLASRIRADPNYKGQAVMLGSCNTGKNGDNGAKPFAQALADALGAPVTAPLGLAWYNSNGLMGSASSAGPPAAGDPGSWKSFFPTGP</sequence>
<dbReference type="NCBIfam" id="TIGR01643">
    <property type="entry name" value="YD_repeat_2x"/>
    <property type="match status" value="3"/>
</dbReference>
<accession>A0ABW7FPQ5</accession>
<dbReference type="Pfam" id="PF05593">
    <property type="entry name" value="RHS_repeat"/>
    <property type="match status" value="4"/>
</dbReference>
<dbReference type="Gene3D" id="2.180.10.10">
    <property type="entry name" value="RHS repeat-associated core"/>
    <property type="match status" value="4"/>
</dbReference>
<name>A0ABW7FPQ5_9BURK</name>
<gene>
    <name evidence="3" type="ORF">ACG0Z3_21715</name>
</gene>
<feature type="compositionally biased region" description="Low complexity" evidence="1">
    <location>
        <begin position="1286"/>
        <end position="1298"/>
    </location>
</feature>
<reference evidence="3 4" key="1">
    <citation type="submission" date="2024-08" db="EMBL/GenBank/DDBJ databases">
        <authorList>
            <person name="Lu H."/>
        </authorList>
    </citation>
    <scope>NUCLEOTIDE SEQUENCE [LARGE SCALE GENOMIC DNA]</scope>
    <source>
        <strain evidence="3 4">LKC17W</strain>
    </source>
</reference>
<dbReference type="EMBL" id="JBIGHW010000019">
    <property type="protein sequence ID" value="MFG6443316.1"/>
    <property type="molecule type" value="Genomic_DNA"/>
</dbReference>
<feature type="region of interest" description="Disordered" evidence="1">
    <location>
        <begin position="379"/>
        <end position="399"/>
    </location>
</feature>
<proteinExistence type="predicted"/>
<dbReference type="InterPro" id="IPR022385">
    <property type="entry name" value="Rhs_assc_core"/>
</dbReference>
<dbReference type="PRINTS" id="PR00394">
    <property type="entry name" value="RHSPROTEIN"/>
</dbReference>